<dbReference type="AlphaFoldDB" id="A2Q4Z2"/>
<evidence type="ECO:0000313" key="1">
    <source>
        <dbReference type="EMBL" id="ABN08692.1"/>
    </source>
</evidence>
<sequence>MCESNYEEIIHVLLECPNVVLVWSDVNLWDKIGSIILRENYNIDVVVFTLLHQLGSSQSELFATFLWSLWKRRNLKLWWQKNETNMQVVERASHLLGRLEISSNYSRWSRSAC</sequence>
<keyword evidence="1" id="KW-0695">RNA-directed DNA polymerase</keyword>
<accession>A2Q4Z2</accession>
<keyword evidence="1" id="KW-0808">Transferase</keyword>
<organism evidence="1">
    <name type="scientific">Medicago truncatula</name>
    <name type="common">Barrel medic</name>
    <name type="synonym">Medicago tribuloides</name>
    <dbReference type="NCBI Taxonomy" id="3880"/>
    <lineage>
        <taxon>Eukaryota</taxon>
        <taxon>Viridiplantae</taxon>
        <taxon>Streptophyta</taxon>
        <taxon>Embryophyta</taxon>
        <taxon>Tracheophyta</taxon>
        <taxon>Spermatophyta</taxon>
        <taxon>Magnoliopsida</taxon>
        <taxon>eudicotyledons</taxon>
        <taxon>Gunneridae</taxon>
        <taxon>Pentapetalae</taxon>
        <taxon>rosids</taxon>
        <taxon>fabids</taxon>
        <taxon>Fabales</taxon>
        <taxon>Fabaceae</taxon>
        <taxon>Papilionoideae</taxon>
        <taxon>50 kb inversion clade</taxon>
        <taxon>NPAAA clade</taxon>
        <taxon>Hologalegina</taxon>
        <taxon>IRL clade</taxon>
        <taxon>Trifolieae</taxon>
        <taxon>Medicago</taxon>
    </lineage>
</organism>
<dbReference type="EMBL" id="AC157893">
    <property type="protein sequence ID" value="ABN08692.1"/>
    <property type="molecule type" value="Genomic_DNA"/>
</dbReference>
<gene>
    <name evidence="1" type="ORF">MtrDRAFT_AC157893g31v2</name>
</gene>
<name>A2Q4Z2_MEDTR</name>
<protein>
    <submittedName>
        <fullName evidence="1">Probable reverse transcriptase At2g02650-, related</fullName>
    </submittedName>
</protein>
<reference evidence="1" key="2">
    <citation type="submission" date="2007-03" db="EMBL/GenBank/DDBJ databases">
        <authorList>
            <consortium name="The International Medicago Genome Annotation Group"/>
        </authorList>
    </citation>
    <scope>NUCLEOTIDE SEQUENCE</scope>
</reference>
<reference evidence="1" key="1">
    <citation type="submission" date="2005-04" db="EMBL/GenBank/DDBJ databases">
        <authorList>
            <person name="Town C.D."/>
        </authorList>
    </citation>
    <scope>NUCLEOTIDE SEQUENCE</scope>
</reference>
<dbReference type="GO" id="GO:0003964">
    <property type="term" value="F:RNA-directed DNA polymerase activity"/>
    <property type="evidence" value="ECO:0007669"/>
    <property type="project" value="UniProtKB-KW"/>
</dbReference>
<proteinExistence type="predicted"/>
<keyword evidence="1" id="KW-0548">Nucleotidyltransferase</keyword>